<dbReference type="RefSeq" id="WP_274043771.1">
    <property type="nucleotide sequence ID" value="NZ_JANCPR020000013.1"/>
</dbReference>
<dbReference type="SUPFAM" id="SSF63817">
    <property type="entry name" value="Sortase"/>
    <property type="match status" value="1"/>
</dbReference>
<name>A0ABT6ZW23_9ACTN</name>
<dbReference type="Pfam" id="PF04203">
    <property type="entry name" value="Sortase"/>
    <property type="match status" value="1"/>
</dbReference>
<evidence type="ECO:0000313" key="3">
    <source>
        <dbReference type="EMBL" id="MDJ1133275.1"/>
    </source>
</evidence>
<dbReference type="NCBIfam" id="NF033748">
    <property type="entry name" value="class_F_sortase"/>
    <property type="match status" value="1"/>
</dbReference>
<accession>A0ABT6ZW23</accession>
<dbReference type="CDD" id="cd05829">
    <property type="entry name" value="Sortase_F"/>
    <property type="match status" value="1"/>
</dbReference>
<proteinExistence type="predicted"/>
<protein>
    <submittedName>
        <fullName evidence="3">Class F sortase</fullName>
    </submittedName>
</protein>
<keyword evidence="4" id="KW-1185">Reference proteome</keyword>
<evidence type="ECO:0000256" key="1">
    <source>
        <dbReference type="ARBA" id="ARBA00022801"/>
    </source>
</evidence>
<evidence type="ECO:0000256" key="2">
    <source>
        <dbReference type="SAM" id="MobiDB-lite"/>
    </source>
</evidence>
<dbReference type="Proteomes" id="UP001214441">
    <property type="component" value="Unassembled WGS sequence"/>
</dbReference>
<dbReference type="InterPro" id="IPR005754">
    <property type="entry name" value="Sortase"/>
</dbReference>
<dbReference type="Gene3D" id="2.40.260.10">
    <property type="entry name" value="Sortase"/>
    <property type="match status" value="1"/>
</dbReference>
<reference evidence="3 4" key="1">
    <citation type="submission" date="2023-05" db="EMBL/GenBank/DDBJ databases">
        <title>Streptantibioticus silvisoli sp. nov., acidotolerant actinomycetes 1 from pine litter.</title>
        <authorList>
            <person name="Swiecimska M."/>
            <person name="Golinska P."/>
            <person name="Sangal V."/>
            <person name="Wachnowicz B."/>
            <person name="Goodfellow M."/>
        </authorList>
    </citation>
    <scope>NUCLEOTIDE SEQUENCE [LARGE SCALE GENOMIC DNA]</scope>
    <source>
        <strain evidence="3 4">DSM 42109</strain>
    </source>
</reference>
<dbReference type="InterPro" id="IPR042001">
    <property type="entry name" value="Sortase_F"/>
</dbReference>
<gene>
    <name evidence="3" type="ORF">NMN56_015140</name>
</gene>
<feature type="compositionally biased region" description="Basic residues" evidence="2">
    <location>
        <begin position="17"/>
        <end position="27"/>
    </location>
</feature>
<keyword evidence="1" id="KW-0378">Hydrolase</keyword>
<comment type="caution">
    <text evidence="3">The sequence shown here is derived from an EMBL/GenBank/DDBJ whole genome shotgun (WGS) entry which is preliminary data.</text>
</comment>
<sequence length="275" mass="29122">MAGRSGGHVRDRDRPRGRARPRPRPRTTGRPGDRNRHRHPVQDQDGSGHPDEDAREAGGRGAGKGRLLTGAAWVMVLLALWMWGRGLSDGAGGGPLLGDVSQAGRLAAGVPALPPAHAPLDGGARPVRVDIDGIGVHAPVMKRGVEPDGGIAPPPYSRPGSVGWYARGPAPGEAGAALLVGHVDTERRKAVFYALSTLKPGARVAVRRSDGSTAEFTVERSRVVGREDFDAHRAYGPERQGRAELRLITCGGTFDRARRVYSSNVIVSAYLTGSR</sequence>
<feature type="compositionally biased region" description="Basic and acidic residues" evidence="2">
    <location>
        <begin position="40"/>
        <end position="58"/>
    </location>
</feature>
<dbReference type="EMBL" id="JANCPR020000013">
    <property type="protein sequence ID" value="MDJ1133275.1"/>
    <property type="molecule type" value="Genomic_DNA"/>
</dbReference>
<organism evidence="3 4">
    <name type="scientific">Streptomyces iconiensis</name>
    <dbReference type="NCBI Taxonomy" id="1384038"/>
    <lineage>
        <taxon>Bacteria</taxon>
        <taxon>Bacillati</taxon>
        <taxon>Actinomycetota</taxon>
        <taxon>Actinomycetes</taxon>
        <taxon>Kitasatosporales</taxon>
        <taxon>Streptomycetaceae</taxon>
        <taxon>Streptomyces</taxon>
    </lineage>
</organism>
<dbReference type="InterPro" id="IPR023365">
    <property type="entry name" value="Sortase_dom-sf"/>
</dbReference>
<evidence type="ECO:0000313" key="4">
    <source>
        <dbReference type="Proteomes" id="UP001214441"/>
    </source>
</evidence>
<feature type="region of interest" description="Disordered" evidence="2">
    <location>
        <begin position="1"/>
        <end position="64"/>
    </location>
</feature>